<dbReference type="InterPro" id="IPR001279">
    <property type="entry name" value="Metallo-B-lactamas"/>
</dbReference>
<organism evidence="6 7">
    <name type="scientific">Pedobacter kyonggii</name>
    <dbReference type="NCBI Taxonomy" id="1926871"/>
    <lineage>
        <taxon>Bacteria</taxon>
        <taxon>Pseudomonadati</taxon>
        <taxon>Bacteroidota</taxon>
        <taxon>Sphingobacteriia</taxon>
        <taxon>Sphingobacteriales</taxon>
        <taxon>Sphingobacteriaceae</taxon>
        <taxon>Pedobacter</taxon>
    </lineage>
</organism>
<keyword evidence="2" id="KW-0479">Metal-binding</keyword>
<accession>A0A4V2JH84</accession>
<proteinExistence type="inferred from homology"/>
<dbReference type="GO" id="GO:0046872">
    <property type="term" value="F:metal ion binding"/>
    <property type="evidence" value="ECO:0007669"/>
    <property type="project" value="UniProtKB-KW"/>
</dbReference>
<evidence type="ECO:0000256" key="3">
    <source>
        <dbReference type="ARBA" id="ARBA00022801"/>
    </source>
</evidence>
<dbReference type="OrthoDB" id="9802897at2"/>
<protein>
    <submittedName>
        <fullName evidence="6">MBL fold metallo-hydrolase</fullName>
    </submittedName>
</protein>
<name>A0A4V2JH84_9SPHI</name>
<dbReference type="InterPro" id="IPR051013">
    <property type="entry name" value="MBL_superfamily_lactonases"/>
</dbReference>
<dbReference type="PANTHER" id="PTHR42978:SF6">
    <property type="entry name" value="QUORUM-QUENCHING LACTONASE YTNP-RELATED"/>
    <property type="match status" value="1"/>
</dbReference>
<sequence length="325" mass="35861">MHHDSKKLLFQKLLTIALLSGSFITSFAQRTPKLLKQPGYYHMEIGDIDIIALSDGTIPQDLPRLLTNIKPGQVEKLTGLNFQEPIVEASVNAYLFELAGKLILVDAGTSELYGPSLGHLPASLARAGYKPEDVNAVLITHIHTDHTGGLMDGDRRVFPNAAVYVSKQEYDFWLTPENYTKASKEMKPYFEQAILKMMPYIKAGKVKTFTYGNEIFPGVLPVASPGHTPGHSFYQVSSKGEKIMFWGDILHSAAVQFSDPDVTIVYDVDPKAAARARKQAFSEAAKGKYWIAADHLSFPGIGHIRPNGKGYSWFPVNYTSTGVGQ</sequence>
<evidence type="ECO:0000256" key="4">
    <source>
        <dbReference type="ARBA" id="ARBA00022833"/>
    </source>
</evidence>
<gene>
    <name evidence="6" type="ORF">EYS08_03630</name>
</gene>
<keyword evidence="7" id="KW-1185">Reference proteome</keyword>
<keyword evidence="3 6" id="KW-0378">Hydrolase</keyword>
<dbReference type="SUPFAM" id="SSF56281">
    <property type="entry name" value="Metallo-hydrolase/oxidoreductase"/>
    <property type="match status" value="1"/>
</dbReference>
<dbReference type="EMBL" id="SIXF01000002">
    <property type="protein sequence ID" value="TBO44411.1"/>
    <property type="molecule type" value="Genomic_DNA"/>
</dbReference>
<dbReference type="PANTHER" id="PTHR42978">
    <property type="entry name" value="QUORUM-QUENCHING LACTONASE YTNP-RELATED-RELATED"/>
    <property type="match status" value="1"/>
</dbReference>
<dbReference type="Gene3D" id="3.60.15.10">
    <property type="entry name" value="Ribonuclease Z/Hydroxyacylglutathione hydrolase-like"/>
    <property type="match status" value="1"/>
</dbReference>
<dbReference type="GO" id="GO:0016787">
    <property type="term" value="F:hydrolase activity"/>
    <property type="evidence" value="ECO:0007669"/>
    <property type="project" value="UniProtKB-KW"/>
</dbReference>
<evidence type="ECO:0000256" key="1">
    <source>
        <dbReference type="ARBA" id="ARBA00007749"/>
    </source>
</evidence>
<evidence type="ECO:0000259" key="5">
    <source>
        <dbReference type="SMART" id="SM00849"/>
    </source>
</evidence>
<evidence type="ECO:0000256" key="2">
    <source>
        <dbReference type="ARBA" id="ARBA00022723"/>
    </source>
</evidence>
<dbReference type="InterPro" id="IPR036866">
    <property type="entry name" value="RibonucZ/Hydroxyglut_hydro"/>
</dbReference>
<dbReference type="SMART" id="SM00849">
    <property type="entry name" value="Lactamase_B"/>
    <property type="match status" value="1"/>
</dbReference>
<dbReference type="Proteomes" id="UP000291819">
    <property type="component" value="Unassembled WGS sequence"/>
</dbReference>
<dbReference type="CDD" id="cd07720">
    <property type="entry name" value="OPHC2-like_MBL-fold"/>
    <property type="match status" value="1"/>
</dbReference>
<feature type="domain" description="Metallo-beta-lactamase" evidence="5">
    <location>
        <begin position="90"/>
        <end position="295"/>
    </location>
</feature>
<evidence type="ECO:0000313" key="6">
    <source>
        <dbReference type="EMBL" id="TBO44411.1"/>
    </source>
</evidence>
<evidence type="ECO:0000313" key="7">
    <source>
        <dbReference type="Proteomes" id="UP000291819"/>
    </source>
</evidence>
<dbReference type="Pfam" id="PF00753">
    <property type="entry name" value="Lactamase_B"/>
    <property type="match status" value="1"/>
</dbReference>
<reference evidence="6 7" key="1">
    <citation type="submission" date="2019-02" db="EMBL/GenBank/DDBJ databases">
        <title>Pedobacter kyonggii whole genome sequence analysis.</title>
        <authorList>
            <person name="Dahal R.H."/>
        </authorList>
    </citation>
    <scope>NUCLEOTIDE SEQUENCE [LARGE SCALE GENOMIC DNA]</scope>
    <source>
        <strain evidence="6 7">K-4-11-1</strain>
    </source>
</reference>
<dbReference type="AlphaFoldDB" id="A0A4V2JH84"/>
<keyword evidence="4" id="KW-0862">Zinc</keyword>
<comment type="similarity">
    <text evidence="1">Belongs to the metallo-beta-lactamase superfamily.</text>
</comment>
<comment type="caution">
    <text evidence="6">The sequence shown here is derived from an EMBL/GenBank/DDBJ whole genome shotgun (WGS) entry which is preliminary data.</text>
</comment>
<dbReference type="RefSeq" id="WP_131028486.1">
    <property type="nucleotide sequence ID" value="NZ_SIXF01000002.1"/>
</dbReference>